<accession>A0ABN5Y6Q4</accession>
<feature type="transmembrane region" description="Helical" evidence="1">
    <location>
        <begin position="70"/>
        <end position="90"/>
    </location>
</feature>
<gene>
    <name evidence="3" type="ORF">MMAGJ_26930</name>
</gene>
<name>A0ABN5Y6Q4_MYCME</name>
<evidence type="ECO:0000313" key="4">
    <source>
        <dbReference type="Proteomes" id="UP000465622"/>
    </source>
</evidence>
<evidence type="ECO:0000256" key="1">
    <source>
        <dbReference type="SAM" id="Phobius"/>
    </source>
</evidence>
<keyword evidence="1" id="KW-0812">Transmembrane</keyword>
<feature type="transmembrane region" description="Helical" evidence="1">
    <location>
        <begin position="39"/>
        <end position="58"/>
    </location>
</feature>
<evidence type="ECO:0000313" key="3">
    <source>
        <dbReference type="EMBL" id="BBX33411.1"/>
    </source>
</evidence>
<sequence length="179" mass="17951">MSTPADHAAHLRGALVGACSALTATVAHTAAGGAAPSSSPLVVLVMLCATVGAAVGGFTPEARHTRTALLIGALGAGQALGHVALTMASGHHHAATLSAPMLGLHIAAAVGLSLLIGLAEYLYVVVASVLCWLRIFSAGRIRPPAREVWWPSNVVVARPVLLRAGLGMRAPPVVSTAGD</sequence>
<proteinExistence type="predicted"/>
<organism evidence="3 4">
    <name type="scientific">Mycolicibacterium mageritense</name>
    <name type="common">Mycobacterium mageritense</name>
    <dbReference type="NCBI Taxonomy" id="53462"/>
    <lineage>
        <taxon>Bacteria</taxon>
        <taxon>Bacillati</taxon>
        <taxon>Actinomycetota</taxon>
        <taxon>Actinomycetes</taxon>
        <taxon>Mycobacteriales</taxon>
        <taxon>Mycobacteriaceae</taxon>
        <taxon>Mycolicibacterium</taxon>
    </lineage>
</organism>
<dbReference type="Proteomes" id="UP000465622">
    <property type="component" value="Chromosome"/>
</dbReference>
<feature type="chain" id="PRO_5045711882" evidence="2">
    <location>
        <begin position="30"/>
        <end position="179"/>
    </location>
</feature>
<keyword evidence="1" id="KW-0472">Membrane</keyword>
<evidence type="ECO:0000256" key="2">
    <source>
        <dbReference type="SAM" id="SignalP"/>
    </source>
</evidence>
<protein>
    <submittedName>
        <fullName evidence="3">Uncharacterized protein</fullName>
    </submittedName>
</protein>
<keyword evidence="2" id="KW-0732">Signal</keyword>
<feature type="transmembrane region" description="Helical" evidence="1">
    <location>
        <begin position="102"/>
        <end position="133"/>
    </location>
</feature>
<keyword evidence="1" id="KW-1133">Transmembrane helix</keyword>
<feature type="signal peptide" evidence="2">
    <location>
        <begin position="1"/>
        <end position="29"/>
    </location>
</feature>
<dbReference type="RefSeq" id="WP_036430866.1">
    <property type="nucleotide sequence ID" value="NZ_AP022567.1"/>
</dbReference>
<dbReference type="EMBL" id="AP022567">
    <property type="protein sequence ID" value="BBX33411.1"/>
    <property type="molecule type" value="Genomic_DNA"/>
</dbReference>
<keyword evidence="4" id="KW-1185">Reference proteome</keyword>
<reference evidence="3 4" key="1">
    <citation type="journal article" date="2019" name="Emerg. Microbes Infect.">
        <title>Comprehensive subspecies identification of 175 nontuberculous mycobacteria species based on 7547 genomic profiles.</title>
        <authorList>
            <person name="Matsumoto Y."/>
            <person name="Kinjo T."/>
            <person name="Motooka D."/>
            <person name="Nabeya D."/>
            <person name="Jung N."/>
            <person name="Uechi K."/>
            <person name="Horii T."/>
            <person name="Iida T."/>
            <person name="Fujita J."/>
            <person name="Nakamura S."/>
        </authorList>
    </citation>
    <scope>NUCLEOTIDE SEQUENCE [LARGE SCALE GENOMIC DNA]</scope>
    <source>
        <strain evidence="3 4">JCM 12375</strain>
    </source>
</reference>